<feature type="binding site" evidence="9">
    <location>
        <begin position="106"/>
        <end position="108"/>
    </location>
    <ligand>
        <name>FMN</name>
        <dbReference type="ChEBI" id="CHEBI:58210"/>
    </ligand>
</feature>
<keyword evidence="4 11" id="KW-0560">Oxidoreductase</keyword>
<feature type="binding site" evidence="9">
    <location>
        <position position="159"/>
    </location>
    <ligand>
        <name>glyoxylate</name>
        <dbReference type="ChEBI" id="CHEBI:36655"/>
    </ligand>
</feature>
<dbReference type="KEGG" id="nfr:ERS450000_00782"/>
<comment type="catalytic activity">
    <reaction evidence="6">
        <text>(S)-lactate + A = pyruvate + AH2</text>
        <dbReference type="Rhea" id="RHEA:45816"/>
        <dbReference type="ChEBI" id="CHEBI:13193"/>
        <dbReference type="ChEBI" id="CHEBI:15361"/>
        <dbReference type="ChEBI" id="CHEBI:16651"/>
        <dbReference type="ChEBI" id="CHEBI:17499"/>
    </reaction>
</comment>
<feature type="binding site" evidence="9">
    <location>
        <position position="135"/>
    </location>
    <ligand>
        <name>FMN</name>
        <dbReference type="ChEBI" id="CHEBI:58210"/>
    </ligand>
</feature>
<evidence type="ECO:0000256" key="7">
    <source>
        <dbReference type="ARBA" id="ARBA00071405"/>
    </source>
</evidence>
<dbReference type="FunFam" id="3.20.20.70:FF:000261">
    <property type="entry name" value="L-lactate dehydrogenase (Cytochrome)"/>
    <property type="match status" value="1"/>
</dbReference>
<dbReference type="InterPro" id="IPR000262">
    <property type="entry name" value="FMN-dep_DH"/>
</dbReference>
<dbReference type="GO" id="GO:0010181">
    <property type="term" value="F:FMN binding"/>
    <property type="evidence" value="ECO:0007669"/>
    <property type="project" value="InterPro"/>
</dbReference>
<evidence type="ECO:0000256" key="1">
    <source>
        <dbReference type="ARBA" id="ARBA00001917"/>
    </source>
</evidence>
<feature type="binding site" evidence="9">
    <location>
        <position position="299"/>
    </location>
    <ligand>
        <name>glyoxylate</name>
        <dbReference type="ChEBI" id="CHEBI:36655"/>
    </ligand>
</feature>
<dbReference type="PROSITE" id="PS00557">
    <property type="entry name" value="FMN_HYDROXY_ACID_DH_1"/>
    <property type="match status" value="1"/>
</dbReference>
<dbReference type="Proteomes" id="UP000057820">
    <property type="component" value="Chromosome 1"/>
</dbReference>
<dbReference type="CDD" id="cd02809">
    <property type="entry name" value="alpha_hydroxyacid_oxid_FMN"/>
    <property type="match status" value="1"/>
</dbReference>
<dbReference type="PANTHER" id="PTHR10578">
    <property type="entry name" value="S -2-HYDROXY-ACID OXIDASE-RELATED"/>
    <property type="match status" value="1"/>
</dbReference>
<evidence type="ECO:0000313" key="11">
    <source>
        <dbReference type="EMBL" id="CRY74615.1"/>
    </source>
</evidence>
<evidence type="ECO:0000256" key="4">
    <source>
        <dbReference type="ARBA" id="ARBA00023002"/>
    </source>
</evidence>
<proteinExistence type="inferred from homology"/>
<keyword evidence="2 9" id="KW-0285">Flavoprotein</keyword>
<dbReference type="InterPro" id="IPR012133">
    <property type="entry name" value="Alpha-hydoxy_acid_DH_FMN"/>
</dbReference>
<reference evidence="12" key="1">
    <citation type="submission" date="2015-03" db="EMBL/GenBank/DDBJ databases">
        <authorList>
            <consortium name="Pathogen Informatics"/>
        </authorList>
    </citation>
    <scope>NUCLEOTIDE SEQUENCE [LARGE SCALE GENOMIC DNA]</scope>
    <source>
        <strain evidence="12">NCTC11134</strain>
    </source>
</reference>
<feature type="binding site" evidence="9">
    <location>
        <position position="275"/>
    </location>
    <ligand>
        <name>FMN</name>
        <dbReference type="ChEBI" id="CHEBI:58210"/>
    </ligand>
</feature>
<comment type="cofactor">
    <cofactor evidence="1">
        <name>FMN</name>
        <dbReference type="ChEBI" id="CHEBI:58210"/>
    </cofactor>
</comment>
<dbReference type="InterPro" id="IPR013785">
    <property type="entry name" value="Aldolase_TIM"/>
</dbReference>
<dbReference type="InterPro" id="IPR008259">
    <property type="entry name" value="FMN_hydac_DH_AS"/>
</dbReference>
<keyword evidence="3 9" id="KW-0288">FMN</keyword>
<feature type="binding site" evidence="9">
    <location>
        <position position="157"/>
    </location>
    <ligand>
        <name>FMN</name>
        <dbReference type="ChEBI" id="CHEBI:58210"/>
    </ligand>
</feature>
<evidence type="ECO:0000259" key="10">
    <source>
        <dbReference type="PROSITE" id="PS51349"/>
    </source>
</evidence>
<protein>
    <recommendedName>
        <fullName evidence="7">Putative L-lactate dehydrogenase</fullName>
    </recommendedName>
</protein>
<feature type="binding site" evidence="9">
    <location>
        <begin position="353"/>
        <end position="354"/>
    </location>
    <ligand>
        <name>FMN</name>
        <dbReference type="ChEBI" id="CHEBI:58210"/>
    </ligand>
</feature>
<evidence type="ECO:0000256" key="9">
    <source>
        <dbReference type="PIRSR" id="PIRSR000138-2"/>
    </source>
</evidence>
<sequence>MKRQVPRPRDLAPLLQFKKPRLNPTRRRLDAALTIEDLRRIAKRRTPRAAFDYTDGAAEAEISLDRARQAFRDIEFHPAILRDVSKVTTGWEVLGGPVSLPFGIAPTGFTRMMQTEGEHAGARVAGRAGIPFSLSTMGTASIEDVAAANPHGRNWFQLYMWKDRDRSMALVERAAAAGFDTLLVTVDVPVAGARLRDTRNGMSIPPALTPATVLDALPRPRWWIDFLTTEPLAFASLDRWSGTVAELLDTMFDPTVTFEDLAWIRDQWPGKVVVKGIQTLADARAVVDTGVDGIVLSNHGGRQLDRAPVPFHLLPEVARELGGDTEILLDTGIMSGADIVAAVALGARCTLVGRAYLYGLMAGGEAGVQRAVDILAGQLERTMRLLGVTCLEELNPRHVTQLTRLAPRPVADQDRG</sequence>
<feature type="binding site" evidence="9">
    <location>
        <position position="302"/>
    </location>
    <ligand>
        <name>glyoxylate</name>
        <dbReference type="ChEBI" id="CHEBI:36655"/>
    </ligand>
</feature>
<feature type="binding site" evidence="9">
    <location>
        <position position="194"/>
    </location>
    <ligand>
        <name>glyoxylate</name>
        <dbReference type="ChEBI" id="CHEBI:36655"/>
    </ligand>
</feature>
<dbReference type="Gene3D" id="3.20.20.70">
    <property type="entry name" value="Aldolase class I"/>
    <property type="match status" value="1"/>
</dbReference>
<dbReference type="GO" id="GO:0016491">
    <property type="term" value="F:oxidoreductase activity"/>
    <property type="evidence" value="ECO:0007669"/>
    <property type="project" value="UniProtKB-KW"/>
</dbReference>
<organism evidence="11 12">
    <name type="scientific">Nocardia farcinica</name>
    <dbReference type="NCBI Taxonomy" id="37329"/>
    <lineage>
        <taxon>Bacteria</taxon>
        <taxon>Bacillati</taxon>
        <taxon>Actinomycetota</taxon>
        <taxon>Actinomycetes</taxon>
        <taxon>Mycobacteriales</taxon>
        <taxon>Nocardiaceae</taxon>
        <taxon>Nocardia</taxon>
    </lineage>
</organism>
<comment type="similarity">
    <text evidence="5">Belongs to the FMN-dependent alpha-hydroxy acid dehydrogenase family.</text>
</comment>
<dbReference type="Pfam" id="PF01070">
    <property type="entry name" value="FMN_dh"/>
    <property type="match status" value="1"/>
</dbReference>
<feature type="binding site" evidence="9">
    <location>
        <position position="53"/>
    </location>
    <ligand>
        <name>glyoxylate</name>
        <dbReference type="ChEBI" id="CHEBI:36655"/>
    </ligand>
</feature>
<feature type="active site" description="Proton acceptor" evidence="8">
    <location>
        <position position="299"/>
    </location>
</feature>
<dbReference type="InterPro" id="IPR037396">
    <property type="entry name" value="FMN_HAD"/>
</dbReference>
<feature type="binding site" evidence="9">
    <location>
        <position position="185"/>
    </location>
    <ligand>
        <name>FMN</name>
        <dbReference type="ChEBI" id="CHEBI:58210"/>
    </ligand>
</feature>
<evidence type="ECO:0000256" key="5">
    <source>
        <dbReference type="ARBA" id="ARBA00024042"/>
    </source>
</evidence>
<feature type="domain" description="FMN hydroxy acid dehydrogenase" evidence="10">
    <location>
        <begin position="27"/>
        <end position="404"/>
    </location>
</feature>
<feature type="binding site" evidence="9">
    <location>
        <position position="297"/>
    </location>
    <ligand>
        <name>FMN</name>
        <dbReference type="ChEBI" id="CHEBI:58210"/>
    </ligand>
</feature>
<dbReference type="AlphaFoldDB" id="A0A0H5NFE5"/>
<dbReference type="RefSeq" id="WP_170916104.1">
    <property type="nucleotide sequence ID" value="NZ_CP031418.1"/>
</dbReference>
<dbReference type="PIRSF" id="PIRSF000138">
    <property type="entry name" value="Al-hdrx_acd_dh"/>
    <property type="match status" value="1"/>
</dbReference>
<evidence type="ECO:0000256" key="8">
    <source>
        <dbReference type="PIRSR" id="PIRSR000138-1"/>
    </source>
</evidence>
<gene>
    <name evidence="11" type="primary">mdlB</name>
    <name evidence="11" type="ORF">ERS450000_00782</name>
</gene>
<evidence type="ECO:0000256" key="3">
    <source>
        <dbReference type="ARBA" id="ARBA00022643"/>
    </source>
</evidence>
<evidence type="ECO:0000313" key="12">
    <source>
        <dbReference type="Proteomes" id="UP000057820"/>
    </source>
</evidence>
<dbReference type="PANTHER" id="PTHR10578:SF107">
    <property type="entry name" value="2-HYDROXYACID OXIDASE 1"/>
    <property type="match status" value="1"/>
</dbReference>
<dbReference type="PROSITE" id="PS51349">
    <property type="entry name" value="FMN_HYDROXY_ACID_DH_2"/>
    <property type="match status" value="1"/>
</dbReference>
<dbReference type="EMBL" id="LN868938">
    <property type="protein sequence ID" value="CRY74615.1"/>
    <property type="molecule type" value="Genomic_DNA"/>
</dbReference>
<evidence type="ECO:0000256" key="6">
    <source>
        <dbReference type="ARBA" id="ARBA00050153"/>
    </source>
</evidence>
<name>A0A0H5NFE5_NOCFR</name>
<evidence type="ECO:0000256" key="2">
    <source>
        <dbReference type="ARBA" id="ARBA00022630"/>
    </source>
</evidence>
<accession>A0A0H5NFE5</accession>
<dbReference type="SUPFAM" id="SSF51395">
    <property type="entry name" value="FMN-linked oxidoreductases"/>
    <property type="match status" value="1"/>
</dbReference>